<dbReference type="PANTHER" id="PTHR37534:SF46">
    <property type="entry name" value="ZN(II)2CYS6 TRANSCRIPTION FACTOR (EUROFUNG)"/>
    <property type="match status" value="1"/>
</dbReference>
<dbReference type="Proteomes" id="UP000537989">
    <property type="component" value="Unassembled WGS sequence"/>
</dbReference>
<evidence type="ECO:0000259" key="3">
    <source>
        <dbReference type="PROSITE" id="PS50048"/>
    </source>
</evidence>
<evidence type="ECO:0000256" key="1">
    <source>
        <dbReference type="ARBA" id="ARBA00023242"/>
    </source>
</evidence>
<dbReference type="CDD" id="cd00067">
    <property type="entry name" value="GAL4"/>
    <property type="match status" value="1"/>
</dbReference>
<reference evidence="4 5" key="1">
    <citation type="submission" date="2020-02" db="EMBL/GenBank/DDBJ databases">
        <title>Identification and distribution of gene clusters putatively required for synthesis of sphingolipid metabolism inhibitors in phylogenetically diverse species of the filamentous fungus Fusarium.</title>
        <authorList>
            <person name="Kim H.-S."/>
            <person name="Busman M."/>
            <person name="Brown D.W."/>
            <person name="Divon H."/>
            <person name="Uhlig S."/>
            <person name="Proctor R.H."/>
        </authorList>
    </citation>
    <scope>NUCLEOTIDE SEQUENCE [LARGE SCALE GENOMIC DNA]</scope>
    <source>
        <strain evidence="4 5">NRRL 2903</strain>
    </source>
</reference>
<dbReference type="Pfam" id="PF00172">
    <property type="entry name" value="Zn_clus"/>
    <property type="match status" value="1"/>
</dbReference>
<dbReference type="PANTHER" id="PTHR37534">
    <property type="entry name" value="TRANSCRIPTIONAL ACTIVATOR PROTEIN UGA3"/>
    <property type="match status" value="1"/>
</dbReference>
<keyword evidence="5" id="KW-1185">Reference proteome</keyword>
<proteinExistence type="predicted"/>
<keyword evidence="1" id="KW-0539">Nucleus</keyword>
<dbReference type="EMBL" id="JAAMOD010000034">
    <property type="protein sequence ID" value="KAF5245793.1"/>
    <property type="molecule type" value="Genomic_DNA"/>
</dbReference>
<name>A0AAN6C8B7_FUSAU</name>
<evidence type="ECO:0000313" key="4">
    <source>
        <dbReference type="EMBL" id="KAF5245793.1"/>
    </source>
</evidence>
<protein>
    <recommendedName>
        <fullName evidence="3">Zn(2)-C6 fungal-type domain-containing protein</fullName>
    </recommendedName>
</protein>
<feature type="domain" description="Zn(2)-C6 fungal-type" evidence="3">
    <location>
        <begin position="10"/>
        <end position="40"/>
    </location>
</feature>
<evidence type="ECO:0000313" key="5">
    <source>
        <dbReference type="Proteomes" id="UP000537989"/>
    </source>
</evidence>
<accession>A0AAN6C8B7</accession>
<dbReference type="PROSITE" id="PS00463">
    <property type="entry name" value="ZN2_CY6_FUNGAL_1"/>
    <property type="match status" value="1"/>
</dbReference>
<dbReference type="SUPFAM" id="SSF57701">
    <property type="entry name" value="Zn2/Cys6 DNA-binding domain"/>
    <property type="match status" value="1"/>
</dbReference>
<gene>
    <name evidence="4" type="ORF">FAUST_1580</name>
</gene>
<dbReference type="Gene3D" id="4.10.240.10">
    <property type="entry name" value="Zn(2)-C6 fungal-type DNA-binding domain"/>
    <property type="match status" value="1"/>
</dbReference>
<dbReference type="AlphaFoldDB" id="A0AAN6C8B7"/>
<dbReference type="PROSITE" id="PS50048">
    <property type="entry name" value="ZN2_CY6_FUNGAL_2"/>
    <property type="match status" value="1"/>
</dbReference>
<dbReference type="SMART" id="SM00066">
    <property type="entry name" value="GAL4"/>
    <property type="match status" value="1"/>
</dbReference>
<evidence type="ECO:0000256" key="2">
    <source>
        <dbReference type="SAM" id="MobiDB-lite"/>
    </source>
</evidence>
<comment type="caution">
    <text evidence="4">The sequence shown here is derived from an EMBL/GenBank/DDBJ whole genome shotgun (WGS) entry which is preliminary data.</text>
</comment>
<dbReference type="GO" id="GO:0008270">
    <property type="term" value="F:zinc ion binding"/>
    <property type="evidence" value="ECO:0007669"/>
    <property type="project" value="InterPro"/>
</dbReference>
<dbReference type="InterPro" id="IPR001138">
    <property type="entry name" value="Zn2Cys6_DnaBD"/>
</dbReference>
<sequence length="613" mass="67865">MKRNSRSKTGCQTCRAKKVKCDEQRPECARCKRLQLTCNWAQELARNKRRGRDRAPTCRDLQPRPTSPIPDLAQTPVSASVAIIEEEDPGSFIVETSRLFDDAALPLDASILATPNSLVPSWDAFCAPAPWWSAADIGYVFSGNGVIEPLAGSLISSDYDDQASLCCIPLSPLDNIALDHYSNAVTRSFTPKSPKWSTLTMLRSISISEPMLMHLLLAVALNDMWCRGKQSDPELQEAARQHYTAGEGLVADMRNTVFKSKTDPGAVATNHLQICTAFWFMYMYQTRMPDIDSEYLGSLSIAVAAHVRAYGLDELCTNGSVAATSGDAEPTPFSAADGALIASVMIGLYFEDVKYGFYRCGGWLAKHLNCNKTQLGRVYDLGRNALALYWGAQYPLGEFMIDLNNYTNLKFNSELHIILQDINSTFSCTKYDAEAEKLFTSQLDELGARYAVAESITEGNQNQGAASSPSDKVPSGQSRPASVEVVCTGVGAAYFHAIRIYIFRCAVEPQGGETPPQILRSLKAVLQIARSVLKSECRDLEAAGGTRENEEIFHRLEWPLFIAGVETQDVFYQDWIVRRMYKTRIKKALESVLEEQARAGKRVGVEFMRQALL</sequence>
<feature type="region of interest" description="Disordered" evidence="2">
    <location>
        <begin position="459"/>
        <end position="478"/>
    </location>
</feature>
<dbReference type="GO" id="GO:0000981">
    <property type="term" value="F:DNA-binding transcription factor activity, RNA polymerase II-specific"/>
    <property type="evidence" value="ECO:0007669"/>
    <property type="project" value="InterPro"/>
</dbReference>
<dbReference type="InterPro" id="IPR036864">
    <property type="entry name" value="Zn2-C6_fun-type_DNA-bd_sf"/>
</dbReference>
<feature type="region of interest" description="Disordered" evidence="2">
    <location>
        <begin position="49"/>
        <end position="72"/>
    </location>
</feature>
<organism evidence="4 5">
    <name type="scientific">Fusarium austroamericanum</name>
    <dbReference type="NCBI Taxonomy" id="282268"/>
    <lineage>
        <taxon>Eukaryota</taxon>
        <taxon>Fungi</taxon>
        <taxon>Dikarya</taxon>
        <taxon>Ascomycota</taxon>
        <taxon>Pezizomycotina</taxon>
        <taxon>Sordariomycetes</taxon>
        <taxon>Hypocreomycetidae</taxon>
        <taxon>Hypocreales</taxon>
        <taxon>Nectriaceae</taxon>
        <taxon>Fusarium</taxon>
    </lineage>
</organism>